<proteinExistence type="predicted"/>
<reference evidence="1" key="1">
    <citation type="submission" date="2014-09" db="EMBL/GenBank/DDBJ databases">
        <authorList>
            <person name="Magalhaes I.L.F."/>
            <person name="Oliveira U."/>
            <person name="Santos F.R."/>
            <person name="Vidigal T.H.D.A."/>
            <person name="Brescovit A.D."/>
            <person name="Santos A.J."/>
        </authorList>
    </citation>
    <scope>NUCLEOTIDE SEQUENCE</scope>
    <source>
        <tissue evidence="1">Shoot tissue taken approximately 20 cm above the soil surface</tissue>
    </source>
</reference>
<evidence type="ECO:0000313" key="1">
    <source>
        <dbReference type="EMBL" id="JAE11076.1"/>
    </source>
</evidence>
<accession>A0A0A9FLT0</accession>
<organism evidence="1">
    <name type="scientific">Arundo donax</name>
    <name type="common">Giant reed</name>
    <name type="synonym">Donax arundinaceus</name>
    <dbReference type="NCBI Taxonomy" id="35708"/>
    <lineage>
        <taxon>Eukaryota</taxon>
        <taxon>Viridiplantae</taxon>
        <taxon>Streptophyta</taxon>
        <taxon>Embryophyta</taxon>
        <taxon>Tracheophyta</taxon>
        <taxon>Spermatophyta</taxon>
        <taxon>Magnoliopsida</taxon>
        <taxon>Liliopsida</taxon>
        <taxon>Poales</taxon>
        <taxon>Poaceae</taxon>
        <taxon>PACMAD clade</taxon>
        <taxon>Arundinoideae</taxon>
        <taxon>Arundineae</taxon>
        <taxon>Arundo</taxon>
    </lineage>
</organism>
<dbReference type="EMBL" id="GBRH01186820">
    <property type="protein sequence ID" value="JAE11076.1"/>
    <property type="molecule type" value="Transcribed_RNA"/>
</dbReference>
<name>A0A0A9FLT0_ARUDO</name>
<reference evidence="1" key="2">
    <citation type="journal article" date="2015" name="Data Brief">
        <title>Shoot transcriptome of the giant reed, Arundo donax.</title>
        <authorList>
            <person name="Barrero R.A."/>
            <person name="Guerrero F.D."/>
            <person name="Moolhuijzen P."/>
            <person name="Goolsby J.A."/>
            <person name="Tidwell J."/>
            <person name="Bellgard S.E."/>
            <person name="Bellgard M.I."/>
        </authorList>
    </citation>
    <scope>NUCLEOTIDE SEQUENCE</scope>
    <source>
        <tissue evidence="1">Shoot tissue taken approximately 20 cm above the soil surface</tissue>
    </source>
</reference>
<dbReference type="AlphaFoldDB" id="A0A0A9FLT0"/>
<sequence length="35" mass="3880">MVMILEVCAMKSMASFVTLVNFSQTLLFVKLIASL</sequence>
<protein>
    <submittedName>
        <fullName evidence="1">Uncharacterized protein</fullName>
    </submittedName>
</protein>